<dbReference type="EMBL" id="GL629788">
    <property type="protein sequence ID" value="EFX01578.1"/>
    <property type="molecule type" value="Genomic_DNA"/>
</dbReference>
<feature type="transmembrane region" description="Helical" evidence="7">
    <location>
        <begin position="388"/>
        <end position="408"/>
    </location>
</feature>
<dbReference type="PROSITE" id="PS50850">
    <property type="entry name" value="MFS"/>
    <property type="match status" value="1"/>
</dbReference>
<evidence type="ECO:0000313" key="10">
    <source>
        <dbReference type="Proteomes" id="UP000007796"/>
    </source>
</evidence>
<name>F0XKP9_GROCL</name>
<comment type="subcellular location">
    <subcellularLocation>
        <location evidence="1">Membrane</location>
        <topology evidence="1">Multi-pass membrane protein</topology>
    </subcellularLocation>
</comment>
<dbReference type="CDD" id="cd06137">
    <property type="entry name" value="DEDDh_RNase"/>
    <property type="match status" value="1"/>
</dbReference>
<keyword evidence="2 7" id="KW-0812">Transmembrane</keyword>
<dbReference type="Proteomes" id="UP000007796">
    <property type="component" value="Unassembled WGS sequence"/>
</dbReference>
<dbReference type="Gene3D" id="3.30.420.10">
    <property type="entry name" value="Ribonuclease H-like superfamily/Ribonuclease H"/>
    <property type="match status" value="1"/>
</dbReference>
<dbReference type="RefSeq" id="XP_014171060.1">
    <property type="nucleotide sequence ID" value="XM_014315585.1"/>
</dbReference>
<dbReference type="InterPro" id="IPR013520">
    <property type="entry name" value="Ribonucl_H"/>
</dbReference>
<dbReference type="InterPro" id="IPR011701">
    <property type="entry name" value="MFS"/>
</dbReference>
<evidence type="ECO:0000259" key="8">
    <source>
        <dbReference type="PROSITE" id="PS50850"/>
    </source>
</evidence>
<dbReference type="HOGENOM" id="CLU_000960_22_3_1"/>
<feature type="transmembrane region" description="Helical" evidence="7">
    <location>
        <begin position="307"/>
        <end position="331"/>
    </location>
</feature>
<dbReference type="GO" id="GO:0003676">
    <property type="term" value="F:nucleic acid binding"/>
    <property type="evidence" value="ECO:0007669"/>
    <property type="project" value="InterPro"/>
</dbReference>
<feature type="transmembrane region" description="Helical" evidence="7">
    <location>
        <begin position="415"/>
        <end position="436"/>
    </location>
</feature>
<feature type="transmembrane region" description="Helical" evidence="7">
    <location>
        <begin position="102"/>
        <end position="121"/>
    </location>
</feature>
<evidence type="ECO:0000256" key="7">
    <source>
        <dbReference type="SAM" id="Phobius"/>
    </source>
</evidence>
<dbReference type="GeneID" id="25981656"/>
<keyword evidence="3 7" id="KW-1133">Transmembrane helix</keyword>
<dbReference type="InterPro" id="IPR012337">
    <property type="entry name" value="RNaseH-like_sf"/>
</dbReference>
<dbReference type="Pfam" id="PF07690">
    <property type="entry name" value="MFS_1"/>
    <property type="match status" value="1"/>
</dbReference>
<feature type="region of interest" description="Disordered" evidence="6">
    <location>
        <begin position="675"/>
        <end position="731"/>
    </location>
</feature>
<accession>F0XKP9</accession>
<feature type="transmembrane region" description="Helical" evidence="7">
    <location>
        <begin position="448"/>
        <end position="470"/>
    </location>
</feature>
<evidence type="ECO:0000256" key="4">
    <source>
        <dbReference type="ARBA" id="ARBA00023136"/>
    </source>
</evidence>
<feature type="transmembrane region" description="Helical" evidence="7">
    <location>
        <begin position="352"/>
        <end position="376"/>
    </location>
</feature>
<gene>
    <name evidence="9" type="ORF">CMQ_8044</name>
</gene>
<organism evidence="10">
    <name type="scientific">Grosmannia clavigera (strain kw1407 / UAMH 11150)</name>
    <name type="common">Blue stain fungus</name>
    <name type="synonym">Graphiocladiella clavigera</name>
    <dbReference type="NCBI Taxonomy" id="655863"/>
    <lineage>
        <taxon>Eukaryota</taxon>
        <taxon>Fungi</taxon>
        <taxon>Dikarya</taxon>
        <taxon>Ascomycota</taxon>
        <taxon>Pezizomycotina</taxon>
        <taxon>Sordariomycetes</taxon>
        <taxon>Sordariomycetidae</taxon>
        <taxon>Ophiostomatales</taxon>
        <taxon>Ophiostomataceae</taxon>
        <taxon>Leptographium</taxon>
    </lineage>
</organism>
<keyword evidence="4 7" id="KW-0472">Membrane</keyword>
<dbReference type="SUPFAM" id="SSF53098">
    <property type="entry name" value="Ribonuclease H-like"/>
    <property type="match status" value="1"/>
</dbReference>
<feature type="compositionally biased region" description="Polar residues" evidence="6">
    <location>
        <begin position="1"/>
        <end position="25"/>
    </location>
</feature>
<dbReference type="OrthoDB" id="3437016at2759"/>
<dbReference type="InterPro" id="IPR020846">
    <property type="entry name" value="MFS_dom"/>
</dbReference>
<protein>
    <submittedName>
        <fullName evidence="9">Major facilitator superfamily transporter multidrug resistance</fullName>
    </submittedName>
</protein>
<feature type="domain" description="Major facilitator superfamily (MFS) profile" evidence="8">
    <location>
        <begin position="68"/>
        <end position="491"/>
    </location>
</feature>
<dbReference type="PANTHER" id="PTHR23501:SF84">
    <property type="entry name" value="VACUOLAR MEMBRANE AMINO ACID UPTAKE TRANSPORTER FNX2"/>
    <property type="match status" value="1"/>
</dbReference>
<feature type="transmembrane region" description="Helical" evidence="7">
    <location>
        <begin position="65"/>
        <end position="90"/>
    </location>
</feature>
<feature type="region of interest" description="Disordered" evidence="6">
    <location>
        <begin position="1"/>
        <end position="31"/>
    </location>
</feature>
<sequence>MSSSVTSPDETTSLLRSANPESEPTSAPIAATSNDLEHGGLLASQHAATAPGHGHGVHKRRQPNILVIFPAISIGTFLSAADGTIALVSYATISSELDALNLASWIITAYSLSLASTQPLYGKLCDIFGRKQCLLFSYVLFAIGCLGCGLAQTMEQIIAARVVQAIGGGGMGTVVSILLTGLVPPEDRGIWQGVLNVVYSLGAGLGAPLGGLLAGSVGWRWSFYGQVPICVLAISVVSCFLDGDIGQDKETRLEQEQQEQEQLQQQRRAVGRESLLSKLGRVDFLGSSSLVVAIAAFMLGLDRGGNVSWTAVETYVSFCVSAVATVWFVYVEGRIAREPIVPMSVVRNPELLPIYLSSFLCFFALAALEFILPLYYQVKKELTPQEASLYMIPAIIAGVFSAMAVGFWMRHTGQFYWAQMLAFVVQVAGTLIAFLFSGTVSESVPGLIVAHIMNELGIGNSVVSALIAVITNASTNSVAVVTASYYACRSLGYVLGVAVVSTVVQQYLRDVLRIELQHFDVDVDAIVEDVTKSLDSLQFLSPEIADITPKRLAVAIDCEMGTSSDNDSELIRITLIDYFTGDVLIDSLVWPSVPMLHYNTRYSGVTRKQLYDAQSMRQCIEGVAAARSRVWQFVGPETVVVGHGTQNDLATLRWVHNKVVDSFLIENKLREAYKRAKEEEEARKREEEEARKRELGIVEEESKDGSGKEEGRQNKDGNIADKKKEKSRKRGAGGLSLQALVYTRLGRVIQTGNKGHDSLEDAVSARDLVDWHIRQAMNGVEVKWEALTDGPDAK</sequence>
<feature type="transmembrane region" description="Helical" evidence="7">
    <location>
        <begin position="158"/>
        <end position="182"/>
    </location>
</feature>
<feature type="transmembrane region" description="Helical" evidence="7">
    <location>
        <begin position="491"/>
        <end position="508"/>
    </location>
</feature>
<dbReference type="FunCoup" id="F0XKP9">
    <property type="interactions" value="24"/>
</dbReference>
<feature type="coiled-coil region" evidence="5">
    <location>
        <begin position="246"/>
        <end position="273"/>
    </location>
</feature>
<dbReference type="Gene3D" id="1.20.1720.10">
    <property type="entry name" value="Multidrug resistance protein D"/>
    <property type="match status" value="1"/>
</dbReference>
<feature type="compositionally biased region" description="Basic and acidic residues" evidence="6">
    <location>
        <begin position="703"/>
        <end position="724"/>
    </location>
</feature>
<evidence type="ECO:0000256" key="5">
    <source>
        <dbReference type="SAM" id="Coils"/>
    </source>
</evidence>
<dbReference type="AlphaFoldDB" id="F0XKP9"/>
<evidence type="ECO:0000256" key="2">
    <source>
        <dbReference type="ARBA" id="ARBA00022692"/>
    </source>
</evidence>
<feature type="transmembrane region" description="Helical" evidence="7">
    <location>
        <begin position="133"/>
        <end position="152"/>
    </location>
</feature>
<feature type="transmembrane region" description="Helical" evidence="7">
    <location>
        <begin position="194"/>
        <end position="215"/>
    </location>
</feature>
<evidence type="ECO:0000256" key="3">
    <source>
        <dbReference type="ARBA" id="ARBA00022989"/>
    </source>
</evidence>
<feature type="transmembrane region" description="Helical" evidence="7">
    <location>
        <begin position="282"/>
        <end position="301"/>
    </location>
</feature>
<dbReference type="PANTHER" id="PTHR23501">
    <property type="entry name" value="MAJOR FACILITATOR SUPERFAMILY"/>
    <property type="match status" value="1"/>
</dbReference>
<evidence type="ECO:0000256" key="6">
    <source>
        <dbReference type="SAM" id="MobiDB-lite"/>
    </source>
</evidence>
<dbReference type="Gene3D" id="1.20.1250.20">
    <property type="entry name" value="MFS general substrate transporter like domains"/>
    <property type="match status" value="1"/>
</dbReference>
<reference evidence="9 10" key="1">
    <citation type="journal article" date="2011" name="Proc. Natl. Acad. Sci. U.S.A.">
        <title>Genome and transcriptome analyses of the mountain pine beetle-fungal symbiont Grosmannia clavigera, a lodgepole pine pathogen.</title>
        <authorList>
            <person name="DiGuistini S."/>
            <person name="Wang Y."/>
            <person name="Liao N.Y."/>
            <person name="Taylor G."/>
            <person name="Tanguay P."/>
            <person name="Feau N."/>
            <person name="Henrissat B."/>
            <person name="Chan S.K."/>
            <person name="Hesse-Orce U."/>
            <person name="Alamouti S.M."/>
            <person name="Tsui C.K.M."/>
            <person name="Docking R.T."/>
            <person name="Levasseur A."/>
            <person name="Haridas S."/>
            <person name="Robertson G."/>
            <person name="Birol I."/>
            <person name="Holt R.A."/>
            <person name="Marra M.A."/>
            <person name="Hamelin R.C."/>
            <person name="Hirst M."/>
            <person name="Jones S.J.M."/>
            <person name="Bohlmann J."/>
            <person name="Breuil C."/>
        </authorList>
    </citation>
    <scope>NUCLEOTIDE SEQUENCE [LARGE SCALE GENOMIC DNA]</scope>
    <source>
        <strain evidence="10">kw1407 / UAMH 11150</strain>
    </source>
</reference>
<dbReference type="SUPFAM" id="SSF103473">
    <property type="entry name" value="MFS general substrate transporter"/>
    <property type="match status" value="1"/>
</dbReference>
<evidence type="ECO:0000313" key="9">
    <source>
        <dbReference type="EMBL" id="EFX01578.1"/>
    </source>
</evidence>
<dbReference type="eggNOG" id="KOG2248">
    <property type="taxonomic scope" value="Eukaryota"/>
</dbReference>
<feature type="compositionally biased region" description="Basic and acidic residues" evidence="6">
    <location>
        <begin position="675"/>
        <end position="696"/>
    </location>
</feature>
<dbReference type="eggNOG" id="KOG0254">
    <property type="taxonomic scope" value="Eukaryota"/>
</dbReference>
<feature type="transmembrane region" description="Helical" evidence="7">
    <location>
        <begin position="221"/>
        <end position="241"/>
    </location>
</feature>
<dbReference type="InterPro" id="IPR036259">
    <property type="entry name" value="MFS_trans_sf"/>
</dbReference>
<proteinExistence type="predicted"/>
<dbReference type="GO" id="GO:0015174">
    <property type="term" value="F:basic amino acid transmembrane transporter activity"/>
    <property type="evidence" value="ECO:0007669"/>
    <property type="project" value="TreeGrafter"/>
</dbReference>
<keyword evidence="5" id="KW-0175">Coiled coil</keyword>
<dbReference type="InterPro" id="IPR036397">
    <property type="entry name" value="RNaseH_sf"/>
</dbReference>
<keyword evidence="10" id="KW-1185">Reference proteome</keyword>
<evidence type="ECO:0000256" key="1">
    <source>
        <dbReference type="ARBA" id="ARBA00004141"/>
    </source>
</evidence>
<dbReference type="GO" id="GO:0000329">
    <property type="term" value="C:fungal-type vacuole membrane"/>
    <property type="evidence" value="ECO:0007669"/>
    <property type="project" value="TreeGrafter"/>
</dbReference>
<dbReference type="SMART" id="SM00479">
    <property type="entry name" value="EXOIII"/>
    <property type="match status" value="1"/>
</dbReference>
<dbReference type="InParanoid" id="F0XKP9"/>